<dbReference type="InterPro" id="IPR011993">
    <property type="entry name" value="PH-like_dom_sf"/>
</dbReference>
<dbReference type="Gene3D" id="2.30.29.30">
    <property type="entry name" value="Pleckstrin-homology domain (PH domain)/Phosphotyrosine-binding domain (PTB)"/>
    <property type="match status" value="1"/>
</dbReference>
<evidence type="ECO:0000256" key="1">
    <source>
        <dbReference type="PROSITE-ProRule" id="PRU00175"/>
    </source>
</evidence>
<dbReference type="SUPFAM" id="SSF57850">
    <property type="entry name" value="RING/U-box"/>
    <property type="match status" value="1"/>
</dbReference>
<evidence type="ECO:0008006" key="7">
    <source>
        <dbReference type="Google" id="ProtNLM"/>
    </source>
</evidence>
<evidence type="ECO:0000259" key="3">
    <source>
        <dbReference type="PROSITE" id="PS50089"/>
    </source>
</evidence>
<dbReference type="KEGG" id="trg:TRUGW13939_11433"/>
<dbReference type="FunFam" id="3.40.50.410:FF:000014">
    <property type="entry name" value="von Willebrand and RING finger domain protein"/>
    <property type="match status" value="1"/>
</dbReference>
<dbReference type="InterPro" id="IPR051266">
    <property type="entry name" value="CLCR"/>
</dbReference>
<feature type="compositionally biased region" description="Low complexity" evidence="2">
    <location>
        <begin position="1062"/>
        <end position="1098"/>
    </location>
</feature>
<keyword evidence="6" id="KW-1185">Reference proteome</keyword>
<feature type="region of interest" description="Disordered" evidence="2">
    <location>
        <begin position="436"/>
        <end position="456"/>
    </location>
</feature>
<evidence type="ECO:0000313" key="6">
    <source>
        <dbReference type="Proteomes" id="UP000509510"/>
    </source>
</evidence>
<proteinExistence type="predicted"/>
<feature type="compositionally biased region" description="Polar residues" evidence="2">
    <location>
        <begin position="292"/>
        <end position="310"/>
    </location>
</feature>
<protein>
    <recommendedName>
        <fullName evidence="7">von Willebrand and RING finger domain protein</fullName>
    </recommendedName>
</protein>
<feature type="region of interest" description="Disordered" evidence="2">
    <location>
        <begin position="610"/>
        <end position="654"/>
    </location>
</feature>
<dbReference type="PANTHER" id="PTHR10579">
    <property type="entry name" value="CALCIUM-ACTIVATED CHLORIDE CHANNEL REGULATOR"/>
    <property type="match status" value="1"/>
</dbReference>
<feature type="compositionally biased region" description="Low complexity" evidence="2">
    <location>
        <begin position="53"/>
        <end position="66"/>
    </location>
</feature>
<gene>
    <name evidence="5" type="ORF">TRUGW13939_11433</name>
</gene>
<dbReference type="Gene3D" id="3.40.50.410">
    <property type="entry name" value="von Willebrand factor, type A domain"/>
    <property type="match status" value="1"/>
</dbReference>
<dbReference type="Pfam" id="PF15411">
    <property type="entry name" value="PH_10"/>
    <property type="match status" value="1"/>
</dbReference>
<dbReference type="GO" id="GO:0008270">
    <property type="term" value="F:zinc ion binding"/>
    <property type="evidence" value="ECO:0007669"/>
    <property type="project" value="UniProtKB-KW"/>
</dbReference>
<feature type="region of interest" description="Disordered" evidence="2">
    <location>
        <begin position="258"/>
        <end position="357"/>
    </location>
</feature>
<feature type="region of interest" description="Disordered" evidence="2">
    <location>
        <begin position="1"/>
        <end position="154"/>
    </location>
</feature>
<feature type="domain" description="VWFA" evidence="4">
    <location>
        <begin position="677"/>
        <end position="850"/>
    </location>
</feature>
<evidence type="ECO:0000256" key="2">
    <source>
        <dbReference type="SAM" id="MobiDB-lite"/>
    </source>
</evidence>
<feature type="domain" description="RING-type" evidence="3">
    <location>
        <begin position="164"/>
        <end position="210"/>
    </location>
</feature>
<feature type="compositionally biased region" description="Polar residues" evidence="2">
    <location>
        <begin position="93"/>
        <end position="104"/>
    </location>
</feature>
<dbReference type="SUPFAM" id="SSF50729">
    <property type="entry name" value="PH domain-like"/>
    <property type="match status" value="1"/>
</dbReference>
<dbReference type="Gene3D" id="3.30.40.10">
    <property type="entry name" value="Zinc/RING finger domain, C3HC4 (zinc finger)"/>
    <property type="match status" value="1"/>
</dbReference>
<dbReference type="EMBL" id="CP055903">
    <property type="protein sequence ID" value="QKX64260.1"/>
    <property type="molecule type" value="Genomic_DNA"/>
</dbReference>
<dbReference type="Pfam" id="PF00092">
    <property type="entry name" value="VWA"/>
    <property type="match status" value="1"/>
</dbReference>
<dbReference type="OrthoDB" id="299997at2759"/>
<dbReference type="PROSITE" id="PS50234">
    <property type="entry name" value="VWFA"/>
    <property type="match status" value="1"/>
</dbReference>
<dbReference type="InterPro" id="IPR002035">
    <property type="entry name" value="VWF_A"/>
</dbReference>
<keyword evidence="1" id="KW-0479">Metal-binding</keyword>
<feature type="compositionally biased region" description="Polar residues" evidence="2">
    <location>
        <begin position="117"/>
        <end position="141"/>
    </location>
</feature>
<keyword evidence="1" id="KW-0862">Zinc</keyword>
<feature type="compositionally biased region" description="Pro residues" evidence="2">
    <location>
        <begin position="444"/>
        <end position="453"/>
    </location>
</feature>
<dbReference type="SUPFAM" id="SSF53300">
    <property type="entry name" value="vWA-like"/>
    <property type="match status" value="1"/>
</dbReference>
<feature type="compositionally biased region" description="Polar residues" evidence="2">
    <location>
        <begin position="640"/>
        <end position="654"/>
    </location>
</feature>
<feature type="region of interest" description="Disordered" evidence="2">
    <location>
        <begin position="1051"/>
        <end position="1100"/>
    </location>
</feature>
<feature type="compositionally biased region" description="Polar residues" evidence="2">
    <location>
        <begin position="258"/>
        <end position="281"/>
    </location>
</feature>
<dbReference type="InterPro" id="IPR013083">
    <property type="entry name" value="Znf_RING/FYVE/PHD"/>
</dbReference>
<dbReference type="Proteomes" id="UP000509510">
    <property type="component" value="Chromosome VI"/>
</dbReference>
<accession>A0A7H8RCP7</accession>
<feature type="compositionally biased region" description="Basic and acidic residues" evidence="2">
    <location>
        <begin position="347"/>
        <end position="357"/>
    </location>
</feature>
<dbReference type="PROSITE" id="PS50089">
    <property type="entry name" value="ZF_RING_2"/>
    <property type="match status" value="1"/>
</dbReference>
<name>A0A7H8RCP7_TALRU</name>
<sequence>MWKHRFSAREDQASRSESGLHLSDLGLFGRSSKKKSPSDYNSDANSHRSRADSVSTTRSFRSSLRFPQSNHRQQQQQPQPQPPPQQLRPESALSRQSYRSSHNRTPALPALRAPPVDTTSVAASAHSNRSQTSFNSRSGRVTTGMMDGDRSRSRRERTFVGSACAVCEEPLEHTLRGERVLQFSCTHVSHEACFYEYIKEFESQFCPTCNAPLGLDTSRGGNVLDLGKLTQYSTRPVQLPNNPLVAEKLSNIVRSQSVSDGATLRSGLTTPTPWDNRSQPSAAHDGHRSMHQDSLYNNRRDSQTTSNSQRDSQRERIERLTTGPSRQHHARQDSGATGVASSGEYTDGQHHSTGRRHDYDLQAMESDLSPRATHIKNPIPAPIVTVRSEFPTLNRSRQQQPLTCLVTVEVPDGHWRPDMEDLRFTPLNSQLPAEDIYNPIRSPTMPPSRPPPPEPRENMDEIAEELRLRVDNWHGLEFSRFGKLRLYGTMHVGKDRESWQELECYLFGEMLICVKEKKNAAEPVQLDSKRKGTRCTLKGSILIKKHLREVEVVSGTMTAGQKVNVLTGLDEPILTLNLSVNELPCFHLRFQNKGQLELWKRALGDLNNPEPSVSIRTGDYDSENNIPEDDDYRTTKTNKRQSSTTSSYGAGKSNNTALTEYTNTANIAPTTFHVPLDLVVVIPVSSSMQGLKITLLRDSLKFLVQNLGPRDRMGLVTFGSSGGGVPLVGMTTKAWNGWGKILNSLRPVGQKSLRADVVEGANVAMDLLMQRKSNNPISTILLISDSSTSDPDSVDFVVSRAEAAKVGIHSFGLGLTHKPDTLIELSTRTKACYTYVKDWMMLRECVAGCLGSLQSTSHQNVKLKLRLPEGSPAKFVKISGALHTTKRATGKDAEAALGDLRFGDKRDILVQLVIQPDNASQEHVPQDPWQSIVSGLEALGGGSDGDEQRVVSVEEVPLIQADLSYGDILREGHFTHSPRPSLLAITMLPPSSKKQGRPITPPIPPHPSIVQRRMELLASDMLTRALTLVSRGQHDRAQHLLSETRSILKGLGKGGLPPLPPAAAGKSSGTGFSSPTDTPNSSSPRSSSFPENSSGGSETATITPITTVDQHVMSALDADLESALEWINHPAVFGRDSRKAVLQGIGVISSQRAFTYRTPSESLWSERVGGVKRLTDRSKDWRDMGDDALTEE</sequence>
<dbReference type="InterPro" id="IPR001841">
    <property type="entry name" value="Znf_RING"/>
</dbReference>
<feature type="compositionally biased region" description="Low complexity" evidence="2">
    <location>
        <begin position="106"/>
        <end position="115"/>
    </location>
</feature>
<dbReference type="InterPro" id="IPR036465">
    <property type="entry name" value="vWFA_dom_sf"/>
</dbReference>
<dbReference type="GeneID" id="55998911"/>
<dbReference type="AlphaFoldDB" id="A0A7H8RCP7"/>
<evidence type="ECO:0000259" key="4">
    <source>
        <dbReference type="PROSITE" id="PS50234"/>
    </source>
</evidence>
<reference evidence="6" key="1">
    <citation type="submission" date="2020-06" db="EMBL/GenBank/DDBJ databases">
        <title>A chromosome-scale genome assembly of Talaromyces rugulosus W13939.</title>
        <authorList>
            <person name="Wang B."/>
            <person name="Guo L."/>
            <person name="Ye K."/>
            <person name="Wang L."/>
        </authorList>
    </citation>
    <scope>NUCLEOTIDE SEQUENCE [LARGE SCALE GENOMIC DNA]</scope>
    <source>
        <strain evidence="6">W13939</strain>
    </source>
</reference>
<dbReference type="PANTHER" id="PTHR10579:SF43">
    <property type="entry name" value="ZINC FINGER (C3HC4-TYPE RING FINGER) FAMILY PROTEIN"/>
    <property type="match status" value="1"/>
</dbReference>
<feature type="compositionally biased region" description="Acidic residues" evidence="2">
    <location>
        <begin position="620"/>
        <end position="631"/>
    </location>
</feature>
<organism evidence="5 6">
    <name type="scientific">Talaromyces rugulosus</name>
    <name type="common">Penicillium rugulosum</name>
    <dbReference type="NCBI Taxonomy" id="121627"/>
    <lineage>
        <taxon>Eukaryota</taxon>
        <taxon>Fungi</taxon>
        <taxon>Dikarya</taxon>
        <taxon>Ascomycota</taxon>
        <taxon>Pezizomycotina</taxon>
        <taxon>Eurotiomycetes</taxon>
        <taxon>Eurotiomycetidae</taxon>
        <taxon>Eurotiales</taxon>
        <taxon>Trichocomaceae</taxon>
        <taxon>Talaromyces</taxon>
        <taxon>Talaromyces sect. Islandici</taxon>
    </lineage>
</organism>
<evidence type="ECO:0000313" key="5">
    <source>
        <dbReference type="EMBL" id="QKX64260.1"/>
    </source>
</evidence>
<dbReference type="RefSeq" id="XP_035350434.1">
    <property type="nucleotide sequence ID" value="XM_035494541.1"/>
</dbReference>
<keyword evidence="1" id="KW-0863">Zinc-finger</keyword>